<dbReference type="Proteomes" id="UP000001645">
    <property type="component" value="Chromosome 1"/>
</dbReference>
<reference evidence="1" key="2">
    <citation type="submission" date="2025-08" db="UniProtKB">
        <authorList>
            <consortium name="Ensembl"/>
        </authorList>
    </citation>
    <scope>IDENTIFICATION</scope>
</reference>
<sequence>MCSPGRTPPGLETDDECMAFLFSTFKQSCEVNSTKWAEGRQGNGACDLSGDGSESSGLRSEAVNLDWTVGRLCLELPPSVQLLSCRECWGKCVRERMQVGSPV</sequence>
<evidence type="ECO:0000313" key="1">
    <source>
        <dbReference type="Ensembl" id="ENSMGAP00000021715.1"/>
    </source>
</evidence>
<organism evidence="1 2">
    <name type="scientific">Meleagris gallopavo</name>
    <name type="common">Wild turkey</name>
    <dbReference type="NCBI Taxonomy" id="9103"/>
    <lineage>
        <taxon>Eukaryota</taxon>
        <taxon>Metazoa</taxon>
        <taxon>Chordata</taxon>
        <taxon>Craniata</taxon>
        <taxon>Vertebrata</taxon>
        <taxon>Euteleostomi</taxon>
        <taxon>Archelosauria</taxon>
        <taxon>Archosauria</taxon>
        <taxon>Dinosauria</taxon>
        <taxon>Saurischia</taxon>
        <taxon>Theropoda</taxon>
        <taxon>Coelurosauria</taxon>
        <taxon>Aves</taxon>
        <taxon>Neognathae</taxon>
        <taxon>Galloanserae</taxon>
        <taxon>Galliformes</taxon>
        <taxon>Phasianidae</taxon>
        <taxon>Meleagridinae</taxon>
        <taxon>Meleagris</taxon>
    </lineage>
</organism>
<reference evidence="1" key="3">
    <citation type="submission" date="2025-09" db="UniProtKB">
        <authorList>
            <consortium name="Ensembl"/>
        </authorList>
    </citation>
    <scope>IDENTIFICATION</scope>
</reference>
<proteinExistence type="predicted"/>
<reference evidence="1 2" key="1">
    <citation type="journal article" date="2010" name="PLoS Biol.">
        <title>Multi-platform next-generation sequencing of the domestic turkey (Meleagris gallopavo): genome assembly and analysis.</title>
        <authorList>
            <person name="Dalloul R.A."/>
            <person name="Long J.A."/>
            <person name="Zimin A.V."/>
            <person name="Aslam L."/>
            <person name="Beal K."/>
            <person name="Blomberg L.A."/>
            <person name="Bouffard P."/>
            <person name="Burt D.W."/>
            <person name="Crasta O."/>
            <person name="Crooijmans R.P."/>
            <person name="Cooper K."/>
            <person name="Coulombe R.A."/>
            <person name="De S."/>
            <person name="Delany M.E."/>
            <person name="Dodgson J.B."/>
            <person name="Dong J.J."/>
            <person name="Evans C."/>
            <person name="Frederickson K.M."/>
            <person name="Flicek P."/>
            <person name="Florea L."/>
            <person name="Folkerts O."/>
            <person name="Groenen M.A."/>
            <person name="Harkins T.T."/>
            <person name="Herrero J."/>
            <person name="Hoffmann S."/>
            <person name="Megens H.J."/>
            <person name="Jiang A."/>
            <person name="de Jong P."/>
            <person name="Kaiser P."/>
            <person name="Kim H."/>
            <person name="Kim K.W."/>
            <person name="Kim S."/>
            <person name="Langenberger D."/>
            <person name="Lee M.K."/>
            <person name="Lee T."/>
            <person name="Mane S."/>
            <person name="Marcais G."/>
            <person name="Marz M."/>
            <person name="McElroy A.P."/>
            <person name="Modise T."/>
            <person name="Nefedov M."/>
            <person name="Notredame C."/>
            <person name="Paton I.R."/>
            <person name="Payne W.S."/>
            <person name="Pertea G."/>
            <person name="Prickett D."/>
            <person name="Puiu D."/>
            <person name="Qioa D."/>
            <person name="Raineri E."/>
            <person name="Ruffier M."/>
            <person name="Salzberg S.L."/>
            <person name="Schatz M.C."/>
            <person name="Scheuring C."/>
            <person name="Schmidt C.J."/>
            <person name="Schroeder S."/>
            <person name="Searle S.M."/>
            <person name="Smith E.J."/>
            <person name="Smith J."/>
            <person name="Sonstegard T.S."/>
            <person name="Stadler P.F."/>
            <person name="Tafer H."/>
            <person name="Tu Z.J."/>
            <person name="Van Tassell C.P."/>
            <person name="Vilella A.J."/>
            <person name="Williams K.P."/>
            <person name="Yorke J.A."/>
            <person name="Zhang L."/>
            <person name="Zhang H.B."/>
            <person name="Zhang X."/>
            <person name="Zhang Y."/>
            <person name="Reed K.M."/>
        </authorList>
    </citation>
    <scope>NUCLEOTIDE SEQUENCE [LARGE SCALE GENOMIC DNA]</scope>
</reference>
<protein>
    <submittedName>
        <fullName evidence="1">Uncharacterized protein</fullName>
    </submittedName>
</protein>
<accession>A0A803XQB9</accession>
<dbReference type="Ensembl" id="ENSMGAT00000035835.1">
    <property type="protein sequence ID" value="ENSMGAP00000021715.1"/>
    <property type="gene ID" value="ENSMGAG00000021968.1"/>
</dbReference>
<dbReference type="AlphaFoldDB" id="A0A803XQB9"/>
<dbReference type="InParanoid" id="A0A803XQB9"/>
<evidence type="ECO:0000313" key="2">
    <source>
        <dbReference type="Proteomes" id="UP000001645"/>
    </source>
</evidence>
<keyword evidence="2" id="KW-1185">Reference proteome</keyword>
<name>A0A803XQB9_MELGA</name>